<dbReference type="Proteomes" id="UP000230423">
    <property type="component" value="Unassembled WGS sequence"/>
</dbReference>
<feature type="region of interest" description="Disordered" evidence="1">
    <location>
        <begin position="210"/>
        <end position="247"/>
    </location>
</feature>
<feature type="compositionally biased region" description="Low complexity" evidence="1">
    <location>
        <begin position="233"/>
        <end position="245"/>
    </location>
</feature>
<dbReference type="EMBL" id="KZ347002">
    <property type="protein sequence ID" value="PIO68635.1"/>
    <property type="molecule type" value="Genomic_DNA"/>
</dbReference>
<proteinExistence type="predicted"/>
<name>A0A2G9UEF2_TELCI</name>
<gene>
    <name evidence="2" type="ORF">TELCIR_09566</name>
</gene>
<evidence type="ECO:0000313" key="2">
    <source>
        <dbReference type="EMBL" id="PIO68635.1"/>
    </source>
</evidence>
<evidence type="ECO:0000313" key="3">
    <source>
        <dbReference type="Proteomes" id="UP000230423"/>
    </source>
</evidence>
<dbReference type="AlphaFoldDB" id="A0A2G9UEF2"/>
<feature type="compositionally biased region" description="Basic residues" evidence="1">
    <location>
        <begin position="1"/>
        <end position="11"/>
    </location>
</feature>
<evidence type="ECO:0000256" key="1">
    <source>
        <dbReference type="SAM" id="MobiDB-lite"/>
    </source>
</evidence>
<feature type="region of interest" description="Disordered" evidence="1">
    <location>
        <begin position="287"/>
        <end position="322"/>
    </location>
</feature>
<feature type="compositionally biased region" description="Polar residues" evidence="1">
    <location>
        <begin position="213"/>
        <end position="227"/>
    </location>
</feature>
<feature type="compositionally biased region" description="Low complexity" evidence="1">
    <location>
        <begin position="16"/>
        <end position="32"/>
    </location>
</feature>
<organism evidence="2 3">
    <name type="scientific">Teladorsagia circumcincta</name>
    <name type="common">Brown stomach worm</name>
    <name type="synonym">Ostertagia circumcincta</name>
    <dbReference type="NCBI Taxonomy" id="45464"/>
    <lineage>
        <taxon>Eukaryota</taxon>
        <taxon>Metazoa</taxon>
        <taxon>Ecdysozoa</taxon>
        <taxon>Nematoda</taxon>
        <taxon>Chromadorea</taxon>
        <taxon>Rhabditida</taxon>
        <taxon>Rhabditina</taxon>
        <taxon>Rhabditomorpha</taxon>
        <taxon>Strongyloidea</taxon>
        <taxon>Trichostrongylidae</taxon>
        <taxon>Teladorsagia</taxon>
    </lineage>
</organism>
<protein>
    <submittedName>
        <fullName evidence="2">Uncharacterized protein</fullName>
    </submittedName>
</protein>
<accession>A0A2G9UEF2</accession>
<feature type="region of interest" description="Disordered" evidence="1">
    <location>
        <begin position="1"/>
        <end position="34"/>
    </location>
</feature>
<keyword evidence="3" id="KW-1185">Reference proteome</keyword>
<feature type="compositionally biased region" description="Low complexity" evidence="1">
    <location>
        <begin position="287"/>
        <end position="299"/>
    </location>
</feature>
<reference evidence="2 3" key="1">
    <citation type="submission" date="2015-09" db="EMBL/GenBank/DDBJ databases">
        <title>Draft genome of the parasitic nematode Teladorsagia circumcincta isolate WARC Sus (inbred).</title>
        <authorList>
            <person name="Mitreva M."/>
        </authorList>
    </citation>
    <scope>NUCLEOTIDE SEQUENCE [LARGE SCALE GENOMIC DNA]</scope>
    <source>
        <strain evidence="2 3">S</strain>
    </source>
</reference>
<sequence length="384" mass="42051">MPSTKSHHRPAVKVVPTEATKRTTPSTTPSHRPTLKLIPTEAFTATSTVPPTKSHHRPTVKVVPTEAPVTKRTTPSTESQHRPTLKAIPTEASIATSTVPPTKSYPRPTVKAIFTESFATTRPIPSTTVDTFAEFNDRSLFRDISFFDGQAEQSEEKSEEVAQKIHPPTDDLQWAILPNKTTLLKNATSKKNHPNVVRYFVKITRGPRLSPTRRATVSPTAGRTTSTPPTPITLRTSRMRSSTTTEPSITIALPRKVVEEQKLEGFSRRKLKSLLTTTPRADAALKPSKISSNRSSFSKVEGAITSRRSHPVPESNPTETAVPLSPASFASIAQRSSPQLSSLPRTNASAAKSWMSVAGHVERNKTLASTAQNWRTMTAIYLKT</sequence>